<proteinExistence type="predicted"/>
<evidence type="ECO:0000313" key="1">
    <source>
        <dbReference type="EMBL" id="EXX51984.1"/>
    </source>
</evidence>
<dbReference type="AlphaFoldDB" id="A0A015JAR3"/>
<comment type="caution">
    <text evidence="1">The sequence shown here is derived from an EMBL/GenBank/DDBJ whole genome shotgun (WGS) entry which is preliminary data.</text>
</comment>
<dbReference type="HOGENOM" id="CLU_2428254_0_0_1"/>
<reference evidence="1 2" key="1">
    <citation type="submission" date="2014-02" db="EMBL/GenBank/DDBJ databases">
        <title>Single nucleus genome sequencing reveals high similarity among nuclei of an endomycorrhizal fungus.</title>
        <authorList>
            <person name="Lin K."/>
            <person name="Geurts R."/>
            <person name="Zhang Z."/>
            <person name="Limpens E."/>
            <person name="Saunders D.G."/>
            <person name="Mu D."/>
            <person name="Pang E."/>
            <person name="Cao H."/>
            <person name="Cha H."/>
            <person name="Lin T."/>
            <person name="Zhou Q."/>
            <person name="Shang Y."/>
            <person name="Li Y."/>
            <person name="Ivanov S."/>
            <person name="Sharma T."/>
            <person name="Velzen R.V."/>
            <person name="Ruijter N.D."/>
            <person name="Aanen D.K."/>
            <person name="Win J."/>
            <person name="Kamoun S."/>
            <person name="Bisseling T."/>
            <person name="Huang S."/>
        </authorList>
    </citation>
    <scope>NUCLEOTIDE SEQUENCE [LARGE SCALE GENOMIC DNA]</scope>
    <source>
        <strain evidence="2">DAOM197198w</strain>
    </source>
</reference>
<name>A0A015JAR3_RHIIW</name>
<sequence>MIRTKVLINQIQGKFLIHIWLNPKEGHEIKGLKVLLKHVKILVKVLVQMLLFKIIMDMKVAVYKVKNQRHAVIVMHLIITLDDAQHHANYVKRKVILI</sequence>
<organism evidence="1 2">
    <name type="scientific">Rhizophagus irregularis (strain DAOM 197198w)</name>
    <name type="common">Glomus intraradices</name>
    <dbReference type="NCBI Taxonomy" id="1432141"/>
    <lineage>
        <taxon>Eukaryota</taxon>
        <taxon>Fungi</taxon>
        <taxon>Fungi incertae sedis</taxon>
        <taxon>Mucoromycota</taxon>
        <taxon>Glomeromycotina</taxon>
        <taxon>Glomeromycetes</taxon>
        <taxon>Glomerales</taxon>
        <taxon>Glomeraceae</taxon>
        <taxon>Rhizophagus</taxon>
    </lineage>
</organism>
<dbReference type="EMBL" id="JEMT01029508">
    <property type="protein sequence ID" value="EXX51984.1"/>
    <property type="molecule type" value="Genomic_DNA"/>
</dbReference>
<protein>
    <submittedName>
        <fullName evidence="1">Uncharacterized protein</fullName>
    </submittedName>
</protein>
<evidence type="ECO:0000313" key="2">
    <source>
        <dbReference type="Proteomes" id="UP000022910"/>
    </source>
</evidence>
<gene>
    <name evidence="1" type="ORF">RirG_257050</name>
</gene>
<dbReference type="Proteomes" id="UP000022910">
    <property type="component" value="Unassembled WGS sequence"/>
</dbReference>
<keyword evidence="2" id="KW-1185">Reference proteome</keyword>
<accession>A0A015JAR3</accession>